<protein>
    <submittedName>
        <fullName evidence="2">Uncharacterized protein</fullName>
    </submittedName>
</protein>
<feature type="region of interest" description="Disordered" evidence="1">
    <location>
        <begin position="179"/>
        <end position="239"/>
    </location>
</feature>
<evidence type="ECO:0000313" key="2">
    <source>
        <dbReference type="EMBL" id="VVA98429.1"/>
    </source>
</evidence>
<proteinExistence type="predicted"/>
<feature type="compositionally biased region" description="Low complexity" evidence="1">
    <location>
        <begin position="132"/>
        <end position="143"/>
    </location>
</feature>
<name>A0A565B9X7_9BRAS</name>
<feature type="region of interest" description="Disordered" evidence="1">
    <location>
        <begin position="122"/>
        <end position="145"/>
    </location>
</feature>
<dbReference type="InterPro" id="IPR004252">
    <property type="entry name" value="Probable_transposase_24"/>
</dbReference>
<comment type="caution">
    <text evidence="2">The sequence shown here is derived from an EMBL/GenBank/DDBJ whole genome shotgun (WGS) entry which is preliminary data.</text>
</comment>
<evidence type="ECO:0000313" key="3">
    <source>
        <dbReference type="Proteomes" id="UP000489600"/>
    </source>
</evidence>
<keyword evidence="3" id="KW-1185">Reference proteome</keyword>
<gene>
    <name evidence="2" type="ORF">ANE_LOCUS8874</name>
</gene>
<organism evidence="2 3">
    <name type="scientific">Arabis nemorensis</name>
    <dbReference type="NCBI Taxonomy" id="586526"/>
    <lineage>
        <taxon>Eukaryota</taxon>
        <taxon>Viridiplantae</taxon>
        <taxon>Streptophyta</taxon>
        <taxon>Embryophyta</taxon>
        <taxon>Tracheophyta</taxon>
        <taxon>Spermatophyta</taxon>
        <taxon>Magnoliopsida</taxon>
        <taxon>eudicotyledons</taxon>
        <taxon>Gunneridae</taxon>
        <taxon>Pentapetalae</taxon>
        <taxon>rosids</taxon>
        <taxon>malvids</taxon>
        <taxon>Brassicales</taxon>
        <taxon>Brassicaceae</taxon>
        <taxon>Arabideae</taxon>
        <taxon>Arabis</taxon>
    </lineage>
</organism>
<dbReference type="Pfam" id="PF03004">
    <property type="entry name" value="Transposase_24"/>
    <property type="match status" value="1"/>
</dbReference>
<dbReference type="Proteomes" id="UP000489600">
    <property type="component" value="Unassembled WGS sequence"/>
</dbReference>
<evidence type="ECO:0000256" key="1">
    <source>
        <dbReference type="SAM" id="MobiDB-lite"/>
    </source>
</evidence>
<dbReference type="AlphaFoldDB" id="A0A565B9X7"/>
<dbReference type="EMBL" id="CABITT030000003">
    <property type="protein sequence ID" value="VVA98429.1"/>
    <property type="molecule type" value="Genomic_DNA"/>
</dbReference>
<dbReference type="OrthoDB" id="1112515at2759"/>
<accession>A0A565B9X7</accession>
<feature type="compositionally biased region" description="Polar residues" evidence="1">
    <location>
        <begin position="184"/>
        <end position="203"/>
    </location>
</feature>
<reference evidence="2" key="1">
    <citation type="submission" date="2019-07" db="EMBL/GenBank/DDBJ databases">
        <authorList>
            <person name="Dittberner H."/>
        </authorList>
    </citation>
    <scope>NUCLEOTIDE SEQUENCE [LARGE SCALE GENOMIC DNA]</scope>
</reference>
<sequence>MDLTTARRLLLDTFENRFSEPLRKHFLAIAKKRLRGIVSQARHGPKRPYWIRPKLWKMMNRFWKTPEAQEKRATASQCRNSDRGGLSIAKHVSGQKIVLESATKNAQQVHEAYGKQLNEAMSEEDLQGPGISRNSSQRSTQRTLTIKEKNEIFRKCTQTDPKGIIFGIGELPLMVDSGKGKESFASSTVPKISQIQDQLQEAQQYMDKQDEKENSPTEAQGTTGDKEPGSTPLDAPATA</sequence>